<dbReference type="GO" id="GO:0005524">
    <property type="term" value="F:ATP binding"/>
    <property type="evidence" value="ECO:0007669"/>
    <property type="project" value="InterPro"/>
</dbReference>
<accession>A0A918KE12</accession>
<evidence type="ECO:0000259" key="1">
    <source>
        <dbReference type="Pfam" id="PF13304"/>
    </source>
</evidence>
<organism evidence="2 3">
    <name type="scientific">Saccharospirillum salsuginis</name>
    <dbReference type="NCBI Taxonomy" id="418750"/>
    <lineage>
        <taxon>Bacteria</taxon>
        <taxon>Pseudomonadati</taxon>
        <taxon>Pseudomonadota</taxon>
        <taxon>Gammaproteobacteria</taxon>
        <taxon>Oceanospirillales</taxon>
        <taxon>Saccharospirillaceae</taxon>
        <taxon>Saccharospirillum</taxon>
    </lineage>
</organism>
<evidence type="ECO:0000313" key="2">
    <source>
        <dbReference type="EMBL" id="GGX59849.1"/>
    </source>
</evidence>
<dbReference type="EMBL" id="BMXR01000007">
    <property type="protein sequence ID" value="GGX59849.1"/>
    <property type="molecule type" value="Genomic_DNA"/>
</dbReference>
<dbReference type="GO" id="GO:0016887">
    <property type="term" value="F:ATP hydrolysis activity"/>
    <property type="evidence" value="ECO:0007669"/>
    <property type="project" value="InterPro"/>
</dbReference>
<dbReference type="RefSeq" id="WP_189610072.1">
    <property type="nucleotide sequence ID" value="NZ_BMXR01000007.1"/>
</dbReference>
<name>A0A918KE12_9GAMM</name>
<dbReference type="PANTHER" id="PTHR43581">
    <property type="entry name" value="ATP/GTP PHOSPHATASE"/>
    <property type="match status" value="1"/>
</dbReference>
<sequence>MSLLLVGVEEYNGFKISAPTRIGDTITVLTGINGSGKTRLLESIRQKATKASINGSDLENSEVLLVEQNKLTPNFSGGYSESNYQITLTSTLQCYDEFKHKFLEPLNPKEQRHINQRFEKSLPYETLYRLCHSIAKKADKSVDQLTHDDIILNFEEQNRQILGVQNISLICNQYIRRKWQNQFNQFIAKTKDNNTPFLTDQEFEIRFGPRPWKSLNNIIDVIFDSKFYFEEPDENSKSYNYNAKLIERKNGNIVNANTLSSGEKTLLWLAITLFNSQYYDPDLIDPPVLLLLDEPDAFLHPKMVVKMYEVFTVFNQQYNTRIIITTHSPTSVALAPEDSVFVVENNNIKKTNKDKGISDLLDGVTQISISPENRRQVFVESKYDADVYQAIYSKISHSSKIIDPKISLNFISSGPKMPGKQIEKKARQFFDINDDSKIKQFIESLNGVGSCSHVIAQVESLQSNDNETIRGIIDWDLTNEHHQCVKVLAPGLAYSIENLALDPICTLLLLAVHHPDYLSMENICTQDVHWSEWINDNELLQRSLDIFVKNITGFENQKDSNIDYISGQTLKTDSGYLKMNGHELEKTLLDKYPRLNQYWKDKKSGQLMHSIVNLSMINISNGKFIPKAFETVFAEVQK</sequence>
<dbReference type="InterPro" id="IPR051396">
    <property type="entry name" value="Bact_Antivir_Def_Nuclease"/>
</dbReference>
<dbReference type="Gene3D" id="3.40.50.300">
    <property type="entry name" value="P-loop containing nucleotide triphosphate hydrolases"/>
    <property type="match status" value="1"/>
</dbReference>
<evidence type="ECO:0000313" key="3">
    <source>
        <dbReference type="Proteomes" id="UP000626148"/>
    </source>
</evidence>
<comment type="caution">
    <text evidence="2">The sequence shown here is derived from an EMBL/GenBank/DDBJ whole genome shotgun (WGS) entry which is preliminary data.</text>
</comment>
<reference evidence="2" key="2">
    <citation type="submission" date="2020-09" db="EMBL/GenBank/DDBJ databases">
        <authorList>
            <person name="Sun Q."/>
            <person name="Kim S."/>
        </authorList>
    </citation>
    <scope>NUCLEOTIDE SEQUENCE</scope>
    <source>
        <strain evidence="2">KCTC 22169</strain>
    </source>
</reference>
<dbReference type="AlphaFoldDB" id="A0A918KE12"/>
<dbReference type="InterPro" id="IPR027417">
    <property type="entry name" value="P-loop_NTPase"/>
</dbReference>
<feature type="domain" description="ATPase AAA-type core" evidence="1">
    <location>
        <begin position="26"/>
        <end position="331"/>
    </location>
</feature>
<protein>
    <recommendedName>
        <fullName evidence="1">ATPase AAA-type core domain-containing protein</fullName>
    </recommendedName>
</protein>
<proteinExistence type="predicted"/>
<dbReference type="CDD" id="cd00267">
    <property type="entry name" value="ABC_ATPase"/>
    <property type="match status" value="1"/>
</dbReference>
<gene>
    <name evidence="2" type="ORF">GCM10007392_29800</name>
</gene>
<dbReference type="Pfam" id="PF13304">
    <property type="entry name" value="AAA_21"/>
    <property type="match status" value="1"/>
</dbReference>
<keyword evidence="3" id="KW-1185">Reference proteome</keyword>
<reference evidence="2" key="1">
    <citation type="journal article" date="2014" name="Int. J. Syst. Evol. Microbiol.">
        <title>Complete genome sequence of Corynebacterium casei LMG S-19264T (=DSM 44701T), isolated from a smear-ripened cheese.</title>
        <authorList>
            <consortium name="US DOE Joint Genome Institute (JGI-PGF)"/>
            <person name="Walter F."/>
            <person name="Albersmeier A."/>
            <person name="Kalinowski J."/>
            <person name="Ruckert C."/>
        </authorList>
    </citation>
    <scope>NUCLEOTIDE SEQUENCE</scope>
    <source>
        <strain evidence="2">KCTC 22169</strain>
    </source>
</reference>
<dbReference type="InterPro" id="IPR003959">
    <property type="entry name" value="ATPase_AAA_core"/>
</dbReference>
<dbReference type="Proteomes" id="UP000626148">
    <property type="component" value="Unassembled WGS sequence"/>
</dbReference>
<dbReference type="SUPFAM" id="SSF52540">
    <property type="entry name" value="P-loop containing nucleoside triphosphate hydrolases"/>
    <property type="match status" value="1"/>
</dbReference>
<dbReference type="PANTHER" id="PTHR43581:SF4">
    <property type="entry name" value="ATP_GTP PHOSPHATASE"/>
    <property type="match status" value="1"/>
</dbReference>